<keyword evidence="2 8" id="KW-1003">Cell membrane</keyword>
<keyword evidence="10" id="KW-0449">Lipoprotein</keyword>
<dbReference type="InterPro" id="IPR036526">
    <property type="entry name" value="C-N_Hydrolase_sf"/>
</dbReference>
<accession>A0A2A4YP24</accession>
<keyword evidence="5 8" id="KW-1133">Transmembrane helix</keyword>
<dbReference type="HAMAP" id="MF_01148">
    <property type="entry name" value="Lnt"/>
    <property type="match status" value="1"/>
</dbReference>
<evidence type="ECO:0000256" key="2">
    <source>
        <dbReference type="ARBA" id="ARBA00022475"/>
    </source>
</evidence>
<dbReference type="Gene3D" id="3.60.110.10">
    <property type="entry name" value="Carbon-nitrogen hydrolase"/>
    <property type="match status" value="1"/>
</dbReference>
<dbReference type="InterPro" id="IPR045378">
    <property type="entry name" value="LNT_N"/>
</dbReference>
<name>A0A2A4YP24_UNCAE</name>
<gene>
    <name evidence="8 10" type="primary">lnt</name>
    <name evidence="10" type="ORF">COB11_00330</name>
</gene>
<comment type="similarity">
    <text evidence="8">Belongs to the CN hydrolase family. Apolipoprotein N-acyltransferase subfamily.</text>
</comment>
<feature type="transmembrane region" description="Helical" evidence="8">
    <location>
        <begin position="65"/>
        <end position="85"/>
    </location>
</feature>
<comment type="catalytic activity">
    <reaction evidence="8">
        <text>N-terminal S-1,2-diacyl-sn-glyceryl-L-cysteinyl-[lipoprotein] + a glycerophospholipid = N-acyl-S-1,2-diacyl-sn-glyceryl-L-cysteinyl-[lipoprotein] + a 2-acyl-sn-glycero-3-phospholipid + H(+)</text>
        <dbReference type="Rhea" id="RHEA:48228"/>
        <dbReference type="Rhea" id="RHEA-COMP:14681"/>
        <dbReference type="Rhea" id="RHEA-COMP:14684"/>
        <dbReference type="ChEBI" id="CHEBI:15378"/>
        <dbReference type="ChEBI" id="CHEBI:136912"/>
        <dbReference type="ChEBI" id="CHEBI:140656"/>
        <dbReference type="ChEBI" id="CHEBI:140657"/>
        <dbReference type="ChEBI" id="CHEBI:140660"/>
        <dbReference type="EC" id="2.3.1.269"/>
    </reaction>
</comment>
<dbReference type="InterPro" id="IPR003010">
    <property type="entry name" value="C-N_Hydrolase"/>
</dbReference>
<keyword evidence="3 8" id="KW-0808">Transferase</keyword>
<evidence type="ECO:0000256" key="3">
    <source>
        <dbReference type="ARBA" id="ARBA00022679"/>
    </source>
</evidence>
<evidence type="ECO:0000259" key="9">
    <source>
        <dbReference type="PROSITE" id="PS50263"/>
    </source>
</evidence>
<evidence type="ECO:0000256" key="1">
    <source>
        <dbReference type="ARBA" id="ARBA00004651"/>
    </source>
</evidence>
<feature type="transmembrane region" description="Helical" evidence="8">
    <location>
        <begin position="37"/>
        <end position="58"/>
    </location>
</feature>
<feature type="transmembrane region" description="Helical" evidence="8">
    <location>
        <begin position="12"/>
        <end position="31"/>
    </location>
</feature>
<feature type="transmembrane region" description="Helical" evidence="8">
    <location>
        <begin position="125"/>
        <end position="148"/>
    </location>
</feature>
<dbReference type="InterPro" id="IPR004563">
    <property type="entry name" value="Apolipo_AcylTrfase"/>
</dbReference>
<dbReference type="GO" id="GO:0042158">
    <property type="term" value="P:lipoprotein biosynthetic process"/>
    <property type="evidence" value="ECO:0007669"/>
    <property type="project" value="UniProtKB-UniRule"/>
</dbReference>
<feature type="transmembrane region" description="Helical" evidence="8">
    <location>
        <begin position="160"/>
        <end position="183"/>
    </location>
</feature>
<evidence type="ECO:0000256" key="4">
    <source>
        <dbReference type="ARBA" id="ARBA00022692"/>
    </source>
</evidence>
<feature type="domain" description="CN hydrolase" evidence="9">
    <location>
        <begin position="228"/>
        <end position="527"/>
    </location>
</feature>
<dbReference type="PANTHER" id="PTHR38686:SF1">
    <property type="entry name" value="APOLIPOPROTEIN N-ACYLTRANSFERASE"/>
    <property type="match status" value="1"/>
</dbReference>
<organism evidence="10 11">
    <name type="scientific">Aerophobetes bacterium</name>
    <dbReference type="NCBI Taxonomy" id="2030807"/>
    <lineage>
        <taxon>Bacteria</taxon>
        <taxon>Candidatus Aerophobota</taxon>
    </lineage>
</organism>
<dbReference type="AlphaFoldDB" id="A0A2A4YP24"/>
<comment type="pathway">
    <text evidence="8">Protein modification; lipoprotein biosynthesis (N-acyl transfer).</text>
</comment>
<evidence type="ECO:0000256" key="7">
    <source>
        <dbReference type="ARBA" id="ARBA00023315"/>
    </source>
</evidence>
<dbReference type="EC" id="2.3.1.269" evidence="8"/>
<keyword evidence="4 8" id="KW-0812">Transmembrane</keyword>
<dbReference type="GO" id="GO:0016410">
    <property type="term" value="F:N-acyltransferase activity"/>
    <property type="evidence" value="ECO:0007669"/>
    <property type="project" value="UniProtKB-UniRule"/>
</dbReference>
<evidence type="ECO:0000313" key="10">
    <source>
        <dbReference type="EMBL" id="PCI96065.1"/>
    </source>
</evidence>
<dbReference type="Proteomes" id="UP000217838">
    <property type="component" value="Unassembled WGS sequence"/>
</dbReference>
<sequence>MLKEELFSSGKKRIAIFGFLWLLSFFIVAFGQPAWSLKISVVSAFIGHSIFWAALFSIKGKKQKFFHGFVWFACVEAVHLSWMTATRFHGAYILFVYFGILIWLGAQYGLFCILLRKKISISHCLFLAGIWTLFEYSRLFFLCGFAFNPVGLALSSYSELSTFATVFGVYGLSFIVILLNAFAYRAFTQTSKNNIAVYFGSILLLFSLGLLHNGFHKARAQSIGTKKINVALVQTGLRPDQKIMLSSREHHFISPYDQWLGALTYIKKKQSKDRNLDLIVFPEAAIPFGAKQYPYSLTDACLILDMAWGQDYKNHIPELREPFAKQRDGDWYISNSFFAQSLSNFYNSEVLIGLDDYDKEKKHIYNAAFHFVPRRPEKIKRYEKRKLVPLGEYLPIKSLEALVAKYGITGFSERGKSAKVFGEKVRLSPSICYEECFPHLMRDGKKLGAEVYVNLTNDAWYYPSKLPEQHFYHARLRAIENGVPLLRSCNTGITAAIDSLGKTKAMLSSTIYDHQNLRGALIFSLDLYHYFTIYTFLGDYLILAVSFATVGFFAFRLKKNDFLSYIPYR</sequence>
<feature type="transmembrane region" description="Helical" evidence="8">
    <location>
        <begin position="527"/>
        <end position="555"/>
    </location>
</feature>
<dbReference type="Pfam" id="PF00795">
    <property type="entry name" value="CN_hydrolase"/>
    <property type="match status" value="1"/>
</dbReference>
<comment type="caution">
    <text evidence="10">The sequence shown here is derived from an EMBL/GenBank/DDBJ whole genome shotgun (WGS) entry which is preliminary data.</text>
</comment>
<proteinExistence type="inferred from homology"/>
<dbReference type="NCBIfam" id="TIGR00546">
    <property type="entry name" value="lnt"/>
    <property type="match status" value="1"/>
</dbReference>
<dbReference type="EMBL" id="NVUU01000003">
    <property type="protein sequence ID" value="PCI96065.1"/>
    <property type="molecule type" value="Genomic_DNA"/>
</dbReference>
<dbReference type="SUPFAM" id="SSF56317">
    <property type="entry name" value="Carbon-nitrogen hydrolase"/>
    <property type="match status" value="1"/>
</dbReference>
<dbReference type="CDD" id="cd07571">
    <property type="entry name" value="ALP_N-acyl_transferase"/>
    <property type="match status" value="1"/>
</dbReference>
<feature type="transmembrane region" description="Helical" evidence="8">
    <location>
        <begin position="91"/>
        <end position="113"/>
    </location>
</feature>
<feature type="transmembrane region" description="Helical" evidence="8">
    <location>
        <begin position="195"/>
        <end position="215"/>
    </location>
</feature>
<evidence type="ECO:0000313" key="11">
    <source>
        <dbReference type="Proteomes" id="UP000217838"/>
    </source>
</evidence>
<keyword evidence="7 8" id="KW-0012">Acyltransferase</keyword>
<evidence type="ECO:0000256" key="6">
    <source>
        <dbReference type="ARBA" id="ARBA00023136"/>
    </source>
</evidence>
<comment type="subcellular location">
    <subcellularLocation>
        <location evidence="1 8">Cell membrane</location>
        <topology evidence="1 8">Multi-pass membrane protein</topology>
    </subcellularLocation>
</comment>
<protein>
    <recommendedName>
        <fullName evidence="8">Apolipoprotein N-acyltransferase</fullName>
        <shortName evidence="8">ALP N-acyltransferase</shortName>
        <ecNumber evidence="8">2.3.1.269</ecNumber>
    </recommendedName>
</protein>
<dbReference type="PROSITE" id="PS50263">
    <property type="entry name" value="CN_HYDROLASE"/>
    <property type="match status" value="1"/>
</dbReference>
<dbReference type="Pfam" id="PF20154">
    <property type="entry name" value="LNT_N"/>
    <property type="match status" value="1"/>
</dbReference>
<evidence type="ECO:0000256" key="8">
    <source>
        <dbReference type="HAMAP-Rule" id="MF_01148"/>
    </source>
</evidence>
<dbReference type="PANTHER" id="PTHR38686">
    <property type="entry name" value="APOLIPOPROTEIN N-ACYLTRANSFERASE"/>
    <property type="match status" value="1"/>
</dbReference>
<dbReference type="GO" id="GO:0005886">
    <property type="term" value="C:plasma membrane"/>
    <property type="evidence" value="ECO:0007669"/>
    <property type="project" value="UniProtKB-SubCell"/>
</dbReference>
<reference evidence="11" key="1">
    <citation type="submission" date="2017-08" db="EMBL/GenBank/DDBJ databases">
        <title>A dynamic microbial community with high functional redundancy inhabits the cold, oxic subseafloor aquifer.</title>
        <authorList>
            <person name="Tully B.J."/>
            <person name="Wheat C.G."/>
            <person name="Glazer B.T."/>
            <person name="Huber J.A."/>
        </authorList>
    </citation>
    <scope>NUCLEOTIDE SEQUENCE [LARGE SCALE GENOMIC DNA]</scope>
</reference>
<evidence type="ECO:0000256" key="5">
    <source>
        <dbReference type="ARBA" id="ARBA00022989"/>
    </source>
</evidence>
<dbReference type="UniPathway" id="UPA00666"/>
<keyword evidence="6 8" id="KW-0472">Membrane</keyword>
<comment type="function">
    <text evidence="8">Catalyzes the phospholipid dependent N-acylation of the N-terminal cysteine of apolipoprotein, the last step in lipoprotein maturation.</text>
</comment>